<name>A0A8D9FIY3_9HEMI</name>
<protein>
    <submittedName>
        <fullName evidence="1">Uncharacterized protein</fullName>
    </submittedName>
</protein>
<reference evidence="1" key="1">
    <citation type="submission" date="2021-05" db="EMBL/GenBank/DDBJ databases">
        <authorList>
            <person name="Alioto T."/>
            <person name="Alioto T."/>
            <person name="Gomez Garrido J."/>
        </authorList>
    </citation>
    <scope>NUCLEOTIDE SEQUENCE</scope>
</reference>
<accession>A0A8D9FIY3</accession>
<dbReference type="EMBL" id="HBUF01668652">
    <property type="protein sequence ID" value="CAG6790155.1"/>
    <property type="molecule type" value="Transcribed_RNA"/>
</dbReference>
<evidence type="ECO:0000313" key="1">
    <source>
        <dbReference type="EMBL" id="CAG6790155.1"/>
    </source>
</evidence>
<sequence length="110" mass="13319">MFLVFSVCFYSILRNILCFQSVFIPFFDTFYFSHQNKYQKCKFSFLFSFSRRSKFSLHSGSNLHVRDSVKRYKNNKAKAHFVYKGLENLIFSSFFSCHSFSRTFFFFYCP</sequence>
<organism evidence="1">
    <name type="scientific">Cacopsylla melanoneura</name>
    <dbReference type="NCBI Taxonomy" id="428564"/>
    <lineage>
        <taxon>Eukaryota</taxon>
        <taxon>Metazoa</taxon>
        <taxon>Ecdysozoa</taxon>
        <taxon>Arthropoda</taxon>
        <taxon>Hexapoda</taxon>
        <taxon>Insecta</taxon>
        <taxon>Pterygota</taxon>
        <taxon>Neoptera</taxon>
        <taxon>Paraneoptera</taxon>
        <taxon>Hemiptera</taxon>
        <taxon>Sternorrhyncha</taxon>
        <taxon>Psylloidea</taxon>
        <taxon>Psyllidae</taxon>
        <taxon>Psyllinae</taxon>
        <taxon>Cacopsylla</taxon>
    </lineage>
</organism>
<proteinExistence type="predicted"/>
<dbReference type="AlphaFoldDB" id="A0A8D9FIY3"/>